<gene>
    <name evidence="2" type="primary">gatD</name>
    <name evidence="4" type="ORF">IKE_05970</name>
</gene>
<dbReference type="HAMAP" id="MF_02213">
    <property type="entry name" value="Lipid_II_synth_GatD"/>
    <property type="match status" value="1"/>
</dbReference>
<dbReference type="Gene3D" id="3.40.50.880">
    <property type="match status" value="1"/>
</dbReference>
<accession>A0A9W5PY92</accession>
<name>A0A9W5PY92_BACCE</name>
<dbReference type="Proteomes" id="UP000014023">
    <property type="component" value="Unassembled WGS sequence"/>
</dbReference>
<evidence type="ECO:0000313" key="5">
    <source>
        <dbReference type="Proteomes" id="UP000014023"/>
    </source>
</evidence>
<evidence type="ECO:0000259" key="3">
    <source>
        <dbReference type="Pfam" id="PF07685"/>
    </source>
</evidence>
<keyword evidence="2" id="KW-0133">Cell shape</keyword>
<dbReference type="EC" id="6.3.5.13" evidence="2"/>
<reference evidence="4 5" key="1">
    <citation type="submission" date="2012-12" db="EMBL/GenBank/DDBJ databases">
        <title>The Genome Sequence of Bacillus cereus VD196.</title>
        <authorList>
            <consortium name="The Broad Institute Genome Sequencing Platform"/>
            <consortium name="The Broad Institute Genome Sequencing Center for Infectious Disease"/>
            <person name="Feldgarden M."/>
            <person name="Van der Auwera G.A."/>
            <person name="Mahillon J."/>
            <person name="Duprez V."/>
            <person name="Timmery S."/>
            <person name="Mattelet C."/>
            <person name="Dierick K."/>
            <person name="Sun M."/>
            <person name="Yu Z."/>
            <person name="Zhu L."/>
            <person name="Hu X."/>
            <person name="Shank E.B."/>
            <person name="Swiecicka I."/>
            <person name="Hansen B.M."/>
            <person name="Andrup L."/>
            <person name="Walker B."/>
            <person name="Young S.K."/>
            <person name="Zeng Q."/>
            <person name="Gargeya S."/>
            <person name="Fitzgerald M."/>
            <person name="Haas B."/>
            <person name="Abouelleil A."/>
            <person name="Alvarado L."/>
            <person name="Arachchi H.M."/>
            <person name="Berlin A.M."/>
            <person name="Chapman S.B."/>
            <person name="Dewar J."/>
            <person name="Goldberg J."/>
            <person name="Griggs A."/>
            <person name="Gujja S."/>
            <person name="Hansen M."/>
            <person name="Howarth C."/>
            <person name="Imamovic A."/>
            <person name="Larimer J."/>
            <person name="McCowan C."/>
            <person name="Murphy C."/>
            <person name="Neiman D."/>
            <person name="Pearson M."/>
            <person name="Priest M."/>
            <person name="Roberts A."/>
            <person name="Saif S."/>
            <person name="Shea T."/>
            <person name="Sisk P."/>
            <person name="Sykes S."/>
            <person name="Wortman J."/>
            <person name="Nusbaum C."/>
            <person name="Birren B."/>
        </authorList>
    </citation>
    <scope>NUCLEOTIDE SEQUENCE [LARGE SCALE GENOMIC DNA]</scope>
    <source>
        <strain evidence="4 5">VD196</strain>
    </source>
</reference>
<comment type="catalytic activity">
    <reaction evidence="2">
        <text>L-glutamine + H2O = L-glutamate + NH4(+)</text>
        <dbReference type="Rhea" id="RHEA:15889"/>
        <dbReference type="ChEBI" id="CHEBI:15377"/>
        <dbReference type="ChEBI" id="CHEBI:28938"/>
        <dbReference type="ChEBI" id="CHEBI:29985"/>
        <dbReference type="ChEBI" id="CHEBI:58359"/>
        <dbReference type="EC" id="3.5.1.2"/>
    </reaction>
</comment>
<dbReference type="GO" id="GO:0009236">
    <property type="term" value="P:cobalamin biosynthetic process"/>
    <property type="evidence" value="ECO:0007669"/>
    <property type="project" value="InterPro"/>
</dbReference>
<comment type="similarity">
    <text evidence="2">Belongs to the CobB/CobQ family. GatD subfamily.</text>
</comment>
<dbReference type="GO" id="GO:0071555">
    <property type="term" value="P:cell wall organization"/>
    <property type="evidence" value="ECO:0007669"/>
    <property type="project" value="UniProtKB-KW"/>
</dbReference>
<feature type="binding site" evidence="2">
    <location>
        <position position="127"/>
    </location>
    <ligand>
        <name>substrate</name>
    </ligand>
</feature>
<comment type="pathway">
    <text evidence="2">Cell wall biogenesis; peptidoglycan biosynthesis.</text>
</comment>
<comment type="subunit">
    <text evidence="2">Forms a heterodimer with MurT.</text>
</comment>
<comment type="caution">
    <text evidence="4">The sequence shown here is derived from an EMBL/GenBank/DDBJ whole genome shotgun (WGS) entry which is preliminary data.</text>
</comment>
<dbReference type="PANTHER" id="PTHR21343:SF9">
    <property type="entry name" value="LIPID II ISOGLUTAMINYL SYNTHASE (GLUTAMINE-HYDROLYZING) SUBUNIT GATD"/>
    <property type="match status" value="1"/>
</dbReference>
<dbReference type="InterPro" id="IPR011698">
    <property type="entry name" value="GATase_3"/>
</dbReference>
<comment type="catalytic activity">
    <reaction evidence="2">
        <text>beta-D-GlcNAc-(1-&gt;4)-Mur2Ac(oyl-L-Ala-gamma-D-Glu-L-Lys-D-Ala-D-Ala)-di-trans,octa-cis-undecaprenyl diphosphate + L-glutamine + ATP + H2O = beta-D-GlcNAc-(1-&gt;4)-Mur2Ac(oyl-L-Ala-D-isoglutaminyl-L-Lys-D-Ala-D-Ala)-di-trans,octa-cis-undecaprenyl diphosphate + L-glutamate + ADP + phosphate + H(+)</text>
        <dbReference type="Rhea" id="RHEA:57928"/>
        <dbReference type="ChEBI" id="CHEBI:15377"/>
        <dbReference type="ChEBI" id="CHEBI:15378"/>
        <dbReference type="ChEBI" id="CHEBI:29985"/>
        <dbReference type="ChEBI" id="CHEBI:30616"/>
        <dbReference type="ChEBI" id="CHEBI:43474"/>
        <dbReference type="ChEBI" id="CHEBI:58359"/>
        <dbReference type="ChEBI" id="CHEBI:60033"/>
        <dbReference type="ChEBI" id="CHEBI:62233"/>
        <dbReference type="ChEBI" id="CHEBI:456216"/>
        <dbReference type="EC" id="6.3.5.13"/>
    </reaction>
</comment>
<evidence type="ECO:0000256" key="2">
    <source>
        <dbReference type="HAMAP-Rule" id="MF_02213"/>
    </source>
</evidence>
<dbReference type="GO" id="GO:0004359">
    <property type="term" value="F:glutaminase activity"/>
    <property type="evidence" value="ECO:0007669"/>
    <property type="project" value="UniProtKB-UniRule"/>
</dbReference>
<evidence type="ECO:0000313" key="4">
    <source>
        <dbReference type="EMBL" id="EOO60523.1"/>
    </source>
</evidence>
<feature type="domain" description="CobB/CobQ-like glutamine amidotransferase" evidence="3">
    <location>
        <begin position="8"/>
        <end position="195"/>
    </location>
</feature>
<dbReference type="AlphaFoldDB" id="A0A9W5PY92"/>
<dbReference type="InterPro" id="IPR029062">
    <property type="entry name" value="Class_I_gatase-like"/>
</dbReference>
<dbReference type="GO" id="GO:0008360">
    <property type="term" value="P:regulation of cell shape"/>
    <property type="evidence" value="ECO:0007669"/>
    <property type="project" value="UniProtKB-KW"/>
</dbReference>
<feature type="active site" evidence="2">
    <location>
        <position position="188"/>
    </location>
</feature>
<keyword evidence="2" id="KW-0436">Ligase</keyword>
<organism evidence="4 5">
    <name type="scientific">Bacillus cereus VD196</name>
    <dbReference type="NCBI Taxonomy" id="1053243"/>
    <lineage>
        <taxon>Bacteria</taxon>
        <taxon>Bacillati</taxon>
        <taxon>Bacillota</taxon>
        <taxon>Bacilli</taxon>
        <taxon>Bacillales</taxon>
        <taxon>Bacillaceae</taxon>
        <taxon>Bacillus</taxon>
        <taxon>Bacillus cereus group</taxon>
    </lineage>
</organism>
<sequence>MNIKLFHFFPSKLNLYGDRGNIITLVKRAEWRKINIEVVEVNDVNPVDLKQADLLFIGGGSDREQLLCTEQLRSVKNELSLMIDDEVPMLTICGGYQFLGDHYVTAQGETLKGLNILDFYTEARNPRLVGNIHVESEYFGKIIGFENHAGRTYHKYQSLGTVLKGYGNNGEDKTEGIFYKNVIGTYLHGPILPNNPTIADFLLQKSLQRRYPSIILEPLEDKLHNLIGNR</sequence>
<keyword evidence="2" id="KW-0573">Peptidoglycan synthesis</keyword>
<comment type="function">
    <text evidence="2">The lipid II isoglutaminyl synthase complex catalyzes the formation of alpha-D-isoglutamine in the cell wall lipid II stem peptide. The GatD subunit catalyzes the hydrolysis of glutamine to glutamate and ammonia. The resulting ammonia molecule is channeled to the active site of MurT.</text>
</comment>
<keyword evidence="2" id="KW-0378">Hydrolase</keyword>
<dbReference type="EC" id="3.5.1.2" evidence="2"/>
<dbReference type="RefSeq" id="WP_001022270.1">
    <property type="nucleotide sequence ID" value="NZ_KB976270.1"/>
</dbReference>
<protein>
    <recommendedName>
        <fullName evidence="2">Lipid II isoglutaminyl synthase (glutamine-hydrolyzing) subunit GatD</fullName>
        <ecNumber evidence="2">6.3.5.13</ecNumber>
    </recommendedName>
    <alternativeName>
        <fullName evidence="2">Lipid II isoglutaminyl synthase glutaminase subunit</fullName>
        <ecNumber evidence="2">3.5.1.2</ecNumber>
    </alternativeName>
</protein>
<dbReference type="GO" id="GO:0009252">
    <property type="term" value="P:peptidoglycan biosynthetic process"/>
    <property type="evidence" value="ECO:0007669"/>
    <property type="project" value="UniProtKB-UniRule"/>
</dbReference>
<dbReference type="SUPFAM" id="SSF52317">
    <property type="entry name" value="Class I glutamine amidotransferase-like"/>
    <property type="match status" value="1"/>
</dbReference>
<feature type="active site" description="Nucleophile" evidence="2">
    <location>
        <position position="93"/>
    </location>
</feature>
<dbReference type="InterPro" id="IPR033949">
    <property type="entry name" value="CobQ_GATase1"/>
</dbReference>
<dbReference type="CDD" id="cd01750">
    <property type="entry name" value="GATase1_CobQ"/>
    <property type="match status" value="1"/>
</dbReference>
<dbReference type="InterPro" id="IPR043702">
    <property type="entry name" value="Lipid_II_synth_GatD"/>
</dbReference>
<dbReference type="PROSITE" id="PS51274">
    <property type="entry name" value="GATASE_COBBQ"/>
    <property type="match status" value="1"/>
</dbReference>
<dbReference type="PANTHER" id="PTHR21343">
    <property type="entry name" value="DETHIOBIOTIN SYNTHETASE"/>
    <property type="match status" value="1"/>
</dbReference>
<keyword evidence="1 2" id="KW-0315">Glutamine amidotransferase</keyword>
<dbReference type="Pfam" id="PF07685">
    <property type="entry name" value="GATase_3"/>
    <property type="match status" value="1"/>
</dbReference>
<evidence type="ECO:0000256" key="1">
    <source>
        <dbReference type="ARBA" id="ARBA00022962"/>
    </source>
</evidence>
<proteinExistence type="inferred from homology"/>
<dbReference type="EMBL" id="AHFL01000068">
    <property type="protein sequence ID" value="EOO60523.1"/>
    <property type="molecule type" value="Genomic_DNA"/>
</dbReference>
<dbReference type="GO" id="GO:0140282">
    <property type="term" value="F:carbon-nitrogen ligase activity on lipid II"/>
    <property type="evidence" value="ECO:0007669"/>
    <property type="project" value="UniProtKB-UniRule"/>
</dbReference>
<keyword evidence="2" id="KW-0961">Cell wall biogenesis/degradation</keyword>